<dbReference type="AlphaFoldDB" id="A0A5Q3Q9W9"/>
<dbReference type="Pfam" id="PF08448">
    <property type="entry name" value="PAS_4"/>
    <property type="match status" value="1"/>
</dbReference>
<dbReference type="Pfam" id="PF00990">
    <property type="entry name" value="GGDEF"/>
    <property type="match status" value="1"/>
</dbReference>
<dbReference type="InterPro" id="IPR000700">
    <property type="entry name" value="PAS-assoc_C"/>
</dbReference>
<evidence type="ECO:0000259" key="3">
    <source>
        <dbReference type="PROSITE" id="PS50113"/>
    </source>
</evidence>
<sequence length="924" mass="100381">MADVPDTGRGADRYRVQPELVDIALSLHDVVVWSYDLAGTELRFSPGMDALLGLAGATDEYVRDRVSSLLTPLTQAAHTAPVWDDLELDEWYERDDGDRRLLRFRARKYASGTEGGLVGVATDITRTAEDQQSLRDLADRYRLLVELSPDAICVHQDGVVVYVNPATVRMGGLASSSQIIGRPITDFVAAESLDEMYERLASLTAPGTASEPAQARIGTREGDMLLVEAVSVRTSWEGRPAYQVIMRDITAQKEAEAALHNRAALVQHVSNAVIATTAEGVVTSWNPAAETIYGRTADAVVGEPISRVVGAELDPARVLQHGVTDAVHRHADGSALTIRVSVASMDSGFVLVCADETARRRAEQHYATVITALNDGVVVVDPRGVIATANPAAARILGTTQAELTGSRAGSWTFHDEQGAPVEGDPVTWTQRSGSQRNSLVLSTRRPDGTEVWLAMATRALDHGGSAPYAVLVSFTDVTESRAIRAQLERAATQDPLTTLANRTEILKFITESVHGDSAAATTGVLFVDLDKFKVINDSLGHAVGDEVLRVIGQRFLRQARPRDVVGRLGGDEFVVITRDDPTPEALVEIADRLRADLTQPIALQHRQLRVDASVGVVLVHRRDPRLAEDILRDADVAMYQAKVLGGRRCAIFDVDLRRRMQRQLDLEQELRGAADAGLLHAVYQPIIDIPTGEIVAVEALLRWNHPEFGKVSPAEFIPIAEESGLINDIGARALRTVSREFMEHLPTSGWRLNVNLSARQLDDAHLPDIVRDAVSSSGLPASRLCLEITESALMQDLHNAGDVLAKLREPGVSLAIDDFGTGYSSLAQLHRMPTDSLKIDRSFVLDIGKTTDTDIIVSSIIAMAHTLNLAVVAEGVETEEQLTMLRDLGCDQAQGFLLGKPVPIDALEGEIARCRQQRYADGH</sequence>
<dbReference type="InterPro" id="IPR013767">
    <property type="entry name" value="PAS_fold"/>
</dbReference>
<evidence type="ECO:0000313" key="6">
    <source>
        <dbReference type="EMBL" id="QGK70156.1"/>
    </source>
</evidence>
<dbReference type="PROSITE" id="PS50113">
    <property type="entry name" value="PAC"/>
    <property type="match status" value="1"/>
</dbReference>
<gene>
    <name evidence="6" type="ORF">GIY23_12010</name>
</gene>
<dbReference type="PROSITE" id="PS50112">
    <property type="entry name" value="PAS"/>
    <property type="match status" value="2"/>
</dbReference>
<dbReference type="Pfam" id="PF00563">
    <property type="entry name" value="EAL"/>
    <property type="match status" value="1"/>
</dbReference>
<feature type="domain" description="GGDEF" evidence="5">
    <location>
        <begin position="521"/>
        <end position="655"/>
    </location>
</feature>
<dbReference type="CDD" id="cd01948">
    <property type="entry name" value="EAL"/>
    <property type="match status" value="1"/>
</dbReference>
<dbReference type="NCBIfam" id="TIGR00229">
    <property type="entry name" value="sensory_box"/>
    <property type="match status" value="3"/>
</dbReference>
<evidence type="ECO:0000259" key="4">
    <source>
        <dbReference type="PROSITE" id="PS50883"/>
    </source>
</evidence>
<dbReference type="SUPFAM" id="SSF55785">
    <property type="entry name" value="PYP-like sensor domain (PAS domain)"/>
    <property type="match status" value="4"/>
</dbReference>
<keyword evidence="7" id="KW-1185">Reference proteome</keyword>
<dbReference type="EMBL" id="CP045929">
    <property type="protein sequence ID" value="QGK70156.1"/>
    <property type="molecule type" value="Genomic_DNA"/>
</dbReference>
<name>A0A5Q3Q9W9_9PSEU</name>
<proteinExistence type="predicted"/>
<evidence type="ECO:0000256" key="1">
    <source>
        <dbReference type="SAM" id="MobiDB-lite"/>
    </source>
</evidence>
<dbReference type="GO" id="GO:0006355">
    <property type="term" value="P:regulation of DNA-templated transcription"/>
    <property type="evidence" value="ECO:0007669"/>
    <property type="project" value="InterPro"/>
</dbReference>
<dbReference type="Proteomes" id="UP000371041">
    <property type="component" value="Chromosome"/>
</dbReference>
<dbReference type="InterPro" id="IPR043128">
    <property type="entry name" value="Rev_trsase/Diguanyl_cyclase"/>
</dbReference>
<evidence type="ECO:0000259" key="2">
    <source>
        <dbReference type="PROSITE" id="PS50112"/>
    </source>
</evidence>
<feature type="compositionally biased region" description="Polar residues" evidence="1">
    <location>
        <begin position="428"/>
        <end position="439"/>
    </location>
</feature>
<dbReference type="InterPro" id="IPR001633">
    <property type="entry name" value="EAL_dom"/>
</dbReference>
<dbReference type="CDD" id="cd01949">
    <property type="entry name" value="GGDEF"/>
    <property type="match status" value="1"/>
</dbReference>
<organism evidence="6 7">
    <name type="scientific">Allosaccharopolyspora coralli</name>
    <dbReference type="NCBI Taxonomy" id="2665642"/>
    <lineage>
        <taxon>Bacteria</taxon>
        <taxon>Bacillati</taxon>
        <taxon>Actinomycetota</taxon>
        <taxon>Actinomycetes</taxon>
        <taxon>Pseudonocardiales</taxon>
        <taxon>Pseudonocardiaceae</taxon>
        <taxon>Allosaccharopolyspora</taxon>
    </lineage>
</organism>
<evidence type="ECO:0000259" key="5">
    <source>
        <dbReference type="PROSITE" id="PS50887"/>
    </source>
</evidence>
<feature type="domain" description="PAS" evidence="2">
    <location>
        <begin position="362"/>
        <end position="406"/>
    </location>
</feature>
<dbReference type="PROSITE" id="PS50887">
    <property type="entry name" value="GGDEF"/>
    <property type="match status" value="1"/>
</dbReference>
<dbReference type="SMART" id="SM00267">
    <property type="entry name" value="GGDEF"/>
    <property type="match status" value="1"/>
</dbReference>
<dbReference type="CDD" id="cd00130">
    <property type="entry name" value="PAS"/>
    <property type="match status" value="3"/>
</dbReference>
<dbReference type="SUPFAM" id="SSF55073">
    <property type="entry name" value="Nucleotide cyclase"/>
    <property type="match status" value="1"/>
</dbReference>
<dbReference type="Pfam" id="PF00989">
    <property type="entry name" value="PAS"/>
    <property type="match status" value="2"/>
</dbReference>
<dbReference type="InterPro" id="IPR035919">
    <property type="entry name" value="EAL_sf"/>
</dbReference>
<dbReference type="SUPFAM" id="SSF141868">
    <property type="entry name" value="EAL domain-like"/>
    <property type="match status" value="1"/>
</dbReference>
<dbReference type="InterPro" id="IPR013656">
    <property type="entry name" value="PAS_4"/>
</dbReference>
<feature type="domain" description="PAS" evidence="2">
    <location>
        <begin position="265"/>
        <end position="303"/>
    </location>
</feature>
<protein>
    <submittedName>
        <fullName evidence="6">EAL domain-containing protein</fullName>
    </submittedName>
</protein>
<dbReference type="PROSITE" id="PS50883">
    <property type="entry name" value="EAL"/>
    <property type="match status" value="1"/>
</dbReference>
<evidence type="ECO:0000313" key="7">
    <source>
        <dbReference type="Proteomes" id="UP000371041"/>
    </source>
</evidence>
<dbReference type="SMART" id="SM00091">
    <property type="entry name" value="PAS"/>
    <property type="match status" value="3"/>
</dbReference>
<dbReference type="PANTHER" id="PTHR44757:SF2">
    <property type="entry name" value="BIOFILM ARCHITECTURE MAINTENANCE PROTEIN MBAA"/>
    <property type="match status" value="1"/>
</dbReference>
<dbReference type="InterPro" id="IPR035965">
    <property type="entry name" value="PAS-like_dom_sf"/>
</dbReference>
<dbReference type="SMART" id="SM00052">
    <property type="entry name" value="EAL"/>
    <property type="match status" value="1"/>
</dbReference>
<dbReference type="NCBIfam" id="TIGR00254">
    <property type="entry name" value="GGDEF"/>
    <property type="match status" value="1"/>
</dbReference>
<dbReference type="InterPro" id="IPR000014">
    <property type="entry name" value="PAS"/>
</dbReference>
<dbReference type="InterPro" id="IPR052155">
    <property type="entry name" value="Biofilm_reg_signaling"/>
</dbReference>
<reference evidence="7" key="1">
    <citation type="submission" date="2019-11" db="EMBL/GenBank/DDBJ databases">
        <title>The complete genome sequence of Saccharopolyspora sp. E2A.</title>
        <authorList>
            <person name="Zhang G."/>
        </authorList>
    </citation>
    <scope>NUCLEOTIDE SEQUENCE [LARGE SCALE GENOMIC DNA]</scope>
    <source>
        <strain evidence="7">E2A</strain>
    </source>
</reference>
<dbReference type="PANTHER" id="PTHR44757">
    <property type="entry name" value="DIGUANYLATE CYCLASE DGCP"/>
    <property type="match status" value="1"/>
</dbReference>
<dbReference type="Gene3D" id="3.30.450.20">
    <property type="entry name" value="PAS domain"/>
    <property type="match status" value="4"/>
</dbReference>
<dbReference type="InterPro" id="IPR029787">
    <property type="entry name" value="Nucleotide_cyclase"/>
</dbReference>
<feature type="domain" description="EAL" evidence="4">
    <location>
        <begin position="664"/>
        <end position="916"/>
    </location>
</feature>
<dbReference type="KEGG" id="sace:GIY23_12010"/>
<feature type="region of interest" description="Disordered" evidence="1">
    <location>
        <begin position="415"/>
        <end position="439"/>
    </location>
</feature>
<accession>A0A5Q3Q9W9</accession>
<feature type="domain" description="PAC" evidence="3">
    <location>
        <begin position="438"/>
        <end position="490"/>
    </location>
</feature>
<dbReference type="InterPro" id="IPR000160">
    <property type="entry name" value="GGDEF_dom"/>
</dbReference>
<dbReference type="Gene3D" id="3.30.70.270">
    <property type="match status" value="1"/>
</dbReference>
<dbReference type="Gene3D" id="3.20.20.450">
    <property type="entry name" value="EAL domain"/>
    <property type="match status" value="1"/>
</dbReference>